<proteinExistence type="predicted"/>
<evidence type="ECO:0000313" key="1">
    <source>
        <dbReference type="EMBL" id="KAK4258619.1"/>
    </source>
</evidence>
<organism evidence="1 2">
    <name type="scientific">Acacia crassicarpa</name>
    <name type="common">northern wattle</name>
    <dbReference type="NCBI Taxonomy" id="499986"/>
    <lineage>
        <taxon>Eukaryota</taxon>
        <taxon>Viridiplantae</taxon>
        <taxon>Streptophyta</taxon>
        <taxon>Embryophyta</taxon>
        <taxon>Tracheophyta</taxon>
        <taxon>Spermatophyta</taxon>
        <taxon>Magnoliopsida</taxon>
        <taxon>eudicotyledons</taxon>
        <taxon>Gunneridae</taxon>
        <taxon>Pentapetalae</taxon>
        <taxon>rosids</taxon>
        <taxon>fabids</taxon>
        <taxon>Fabales</taxon>
        <taxon>Fabaceae</taxon>
        <taxon>Caesalpinioideae</taxon>
        <taxon>mimosoid clade</taxon>
        <taxon>Acacieae</taxon>
        <taxon>Acacia</taxon>
    </lineage>
</organism>
<dbReference type="PANTHER" id="PTHR33070">
    <property type="entry name" value="OS06G0725500 PROTEIN"/>
    <property type="match status" value="1"/>
</dbReference>
<dbReference type="Proteomes" id="UP001293593">
    <property type="component" value="Unassembled WGS sequence"/>
</dbReference>
<comment type="caution">
    <text evidence="1">The sequence shown here is derived from an EMBL/GenBank/DDBJ whole genome shotgun (WGS) entry which is preliminary data.</text>
</comment>
<reference evidence="1" key="1">
    <citation type="submission" date="2023-10" db="EMBL/GenBank/DDBJ databases">
        <title>Chromosome-level genome of the transformable northern wattle, Acacia crassicarpa.</title>
        <authorList>
            <person name="Massaro I."/>
            <person name="Sinha N.R."/>
            <person name="Poethig S."/>
            <person name="Leichty A.R."/>
        </authorList>
    </citation>
    <scope>NUCLEOTIDE SEQUENCE</scope>
    <source>
        <strain evidence="1">Acra3RX</strain>
        <tissue evidence="1">Leaf</tissue>
    </source>
</reference>
<protein>
    <submittedName>
        <fullName evidence="1">Uncharacterized protein</fullName>
    </submittedName>
</protein>
<keyword evidence="2" id="KW-1185">Reference proteome</keyword>
<evidence type="ECO:0000313" key="2">
    <source>
        <dbReference type="Proteomes" id="UP001293593"/>
    </source>
</evidence>
<dbReference type="EMBL" id="JAWXYG010000011">
    <property type="protein sequence ID" value="KAK4258619.1"/>
    <property type="molecule type" value="Genomic_DNA"/>
</dbReference>
<dbReference type="PANTHER" id="PTHR33070:SF129">
    <property type="entry name" value="DUF241 DOMAIN PROTEIN"/>
    <property type="match status" value="1"/>
</dbReference>
<gene>
    <name evidence="1" type="ORF">QN277_005050</name>
</gene>
<dbReference type="AlphaFoldDB" id="A0AAE1JSP3"/>
<name>A0AAE1JSP3_9FABA</name>
<dbReference type="Pfam" id="PF03087">
    <property type="entry name" value="BPS1"/>
    <property type="match status" value="1"/>
</dbReference>
<dbReference type="GO" id="GO:0048364">
    <property type="term" value="P:root development"/>
    <property type="evidence" value="ECO:0007669"/>
    <property type="project" value="InterPro"/>
</dbReference>
<sequence>MASSIHARSNSLPSRPYPAVLQCNEHLDKLRACCETSSSSLLVHNLEGLRDLHNCVENLIQLPLIQQALLQECEDNLFDALLDGSLRLIDTCSAAKDSLLHTKECNRGLQLVIRRTKGGRLEEAKNFLTSRKVVRKWAIMKILGNMKGSSSRKRSFSSTNTVLVNLLKEVQSVTLFVFKFSLSFISGSEQAKSDPITKISRRLRKCKDFEILGVWIK</sequence>
<dbReference type="InterPro" id="IPR004320">
    <property type="entry name" value="BPS1_pln"/>
</dbReference>
<dbReference type="GO" id="GO:0048367">
    <property type="term" value="P:shoot system development"/>
    <property type="evidence" value="ECO:0007669"/>
    <property type="project" value="InterPro"/>
</dbReference>
<accession>A0AAE1JSP3</accession>